<dbReference type="InterPro" id="IPR047091">
    <property type="entry name" value="EIN3-like_DNA-bd"/>
</dbReference>
<protein>
    <recommendedName>
        <fullName evidence="6">Ethylene insensitive 3-like DNA-binding domain-containing protein</fullName>
    </recommendedName>
</protein>
<comment type="subcellular location">
    <subcellularLocation>
        <location evidence="1">Nucleus</location>
    </subcellularLocation>
</comment>
<dbReference type="GO" id="GO:0009873">
    <property type="term" value="P:ethylene-activated signaling pathway"/>
    <property type="evidence" value="ECO:0007669"/>
    <property type="project" value="UniProtKB-KW"/>
</dbReference>
<proteinExistence type="inferred from homology"/>
<accession>A0AA41S688</accession>
<dbReference type="Gene3D" id="1.10.3180.10">
    <property type="entry name" value="DNA-binding domain of EIN3-like"/>
    <property type="match status" value="1"/>
</dbReference>
<dbReference type="InterPro" id="IPR023278">
    <property type="entry name" value="Ethylene_insens-like_DNA-bd"/>
</dbReference>
<evidence type="ECO:0000256" key="2">
    <source>
        <dbReference type="ARBA" id="ARBA00009416"/>
    </source>
</evidence>
<dbReference type="EMBL" id="JAJJMA010107421">
    <property type="protein sequence ID" value="MCL7030972.1"/>
    <property type="molecule type" value="Genomic_DNA"/>
</dbReference>
<evidence type="ECO:0000256" key="1">
    <source>
        <dbReference type="ARBA" id="ARBA00004123"/>
    </source>
</evidence>
<keyword evidence="3" id="KW-0936">Ethylene signaling pathway</keyword>
<evidence type="ECO:0000259" key="6">
    <source>
        <dbReference type="Pfam" id="PF04873"/>
    </source>
</evidence>
<gene>
    <name evidence="7" type="ORF">MKW94_029847</name>
</gene>
<organism evidence="7 8">
    <name type="scientific">Papaver nudicaule</name>
    <name type="common">Iceland poppy</name>
    <dbReference type="NCBI Taxonomy" id="74823"/>
    <lineage>
        <taxon>Eukaryota</taxon>
        <taxon>Viridiplantae</taxon>
        <taxon>Streptophyta</taxon>
        <taxon>Embryophyta</taxon>
        <taxon>Tracheophyta</taxon>
        <taxon>Spermatophyta</taxon>
        <taxon>Magnoliopsida</taxon>
        <taxon>Ranunculales</taxon>
        <taxon>Papaveraceae</taxon>
        <taxon>Papaveroideae</taxon>
        <taxon>Papaver</taxon>
    </lineage>
</organism>
<dbReference type="Pfam" id="PF04873">
    <property type="entry name" value="EIN3_DNA-bd"/>
    <property type="match status" value="1"/>
</dbReference>
<comment type="caution">
    <text evidence="7">The sequence shown here is derived from an EMBL/GenBank/DDBJ whole genome shotgun (WGS) entry which is preliminary data.</text>
</comment>
<name>A0AA41S688_PAPNU</name>
<evidence type="ECO:0000313" key="7">
    <source>
        <dbReference type="EMBL" id="MCL7030972.1"/>
    </source>
</evidence>
<sequence length="795" mass="89451">MDVENIEKEIHGDQVFLKHMKEQNIEMKIVANKLTAAEQARKKKMVHIQGKIRKLMLQMMEVCNTRGFVFGIVPETGKPVGGASDNLREWWEDKVRFDRNGPAAIANHLVNNAIHENLNVEASTPHTLLELSDTILASVLSSLLQHCDPPQKRFPVEKGILPPWWPTGNEVWWSELGLGKDHGPPPYKQPHYLKKAWKVSALTAVIKHMSHDTNKIRRLVRDSKSLQDNMSAKDITIWTSIIDHEETLYRKLHPWKRHMPSAGGSECFIIRDSKDCDVEVIEKRSNKEIQELNPMDIRKRKSLDDLEIALVNKIYTCGYKLCPFNDSSQGFSDSTSRNNHQISCKYRISYSMGSRRYSSYLQINGEKPTPLEYIPLIRSSQPSIPSNANHAHTSRPNPNAIPPPSINLPMLGLQDDEHAQNKLKNFFSKSPDTNVPHVMNPNHPGLGGVNDNQAPNQKKAQPHVRLYSQGAVGMEVGHIFEETINAVNAPVSRQVMNPAMNHNLFSKFPDTTVPQVTNPNLAGLGGVSDNQGPNRNKAQLDGRLYGQGVVGVGVDHIFEETNNAVKTPVSHQNMNPAMIHDDSLSVEDIPFEHSFDLIPSEITTDQTPIHNKVQLNHERFYGQGDVGMGVGDIFEETRNAVNTPRGQHMISDMNHDLFPVKDIHFEHSFGSNRSEISTDQSSIHNEVQLDEGFYGQKAVDTGVVHTFEETSIAANNPMSQNVNPSMNSDLYPVEEEDIQFQPSFSSNPSEITTGDLRFGPSFKSPYNMESADYVDDLYGDNLVYPKQDNNHYSVW</sequence>
<evidence type="ECO:0000256" key="3">
    <source>
        <dbReference type="ARBA" id="ARBA00022745"/>
    </source>
</evidence>
<evidence type="ECO:0000313" key="8">
    <source>
        <dbReference type="Proteomes" id="UP001177140"/>
    </source>
</evidence>
<dbReference type="PANTHER" id="PTHR33305">
    <property type="entry name" value="ETHYLENE INSENSITIVE 3-LIKE 2 PROTEIN"/>
    <property type="match status" value="1"/>
</dbReference>
<dbReference type="GO" id="GO:0005634">
    <property type="term" value="C:nucleus"/>
    <property type="evidence" value="ECO:0007669"/>
    <property type="project" value="UniProtKB-SubCell"/>
</dbReference>
<dbReference type="PANTHER" id="PTHR33305:SF53">
    <property type="entry name" value="ETHYLENE INSENSITIVE 3-LIKE 1 PROTEIN"/>
    <property type="match status" value="1"/>
</dbReference>
<dbReference type="AlphaFoldDB" id="A0AA41S688"/>
<reference evidence="7" key="1">
    <citation type="submission" date="2022-03" db="EMBL/GenBank/DDBJ databases">
        <title>A functionally conserved STORR gene fusion in Papaver species that diverged 16.8 million years ago.</title>
        <authorList>
            <person name="Catania T."/>
        </authorList>
    </citation>
    <scope>NUCLEOTIDE SEQUENCE</scope>
    <source>
        <strain evidence="7">S-191538</strain>
    </source>
</reference>
<dbReference type="SUPFAM" id="SSF116768">
    <property type="entry name" value="DNA-binding domain of EIN3-like"/>
    <property type="match status" value="1"/>
</dbReference>
<evidence type="ECO:0000256" key="5">
    <source>
        <dbReference type="SAM" id="MobiDB-lite"/>
    </source>
</evidence>
<feature type="compositionally biased region" description="Polar residues" evidence="5">
    <location>
        <begin position="382"/>
        <end position="395"/>
    </location>
</feature>
<dbReference type="GO" id="GO:0003677">
    <property type="term" value="F:DNA binding"/>
    <property type="evidence" value="ECO:0007669"/>
    <property type="project" value="TreeGrafter"/>
</dbReference>
<feature type="domain" description="Ethylene insensitive 3-like DNA-binding" evidence="6">
    <location>
        <begin position="5"/>
        <end position="246"/>
    </location>
</feature>
<keyword evidence="8" id="KW-1185">Reference proteome</keyword>
<dbReference type="Proteomes" id="UP001177140">
    <property type="component" value="Unassembled WGS sequence"/>
</dbReference>
<dbReference type="InterPro" id="IPR006957">
    <property type="entry name" value="EIN3"/>
</dbReference>
<dbReference type="GO" id="GO:0003700">
    <property type="term" value="F:DNA-binding transcription factor activity"/>
    <property type="evidence" value="ECO:0007669"/>
    <property type="project" value="InterPro"/>
</dbReference>
<feature type="region of interest" description="Disordered" evidence="5">
    <location>
        <begin position="382"/>
        <end position="409"/>
    </location>
</feature>
<evidence type="ECO:0000256" key="4">
    <source>
        <dbReference type="ARBA" id="ARBA00023242"/>
    </source>
</evidence>
<keyword evidence="4" id="KW-0539">Nucleus</keyword>
<comment type="similarity">
    <text evidence="2">Belongs to the EIN3 family.</text>
</comment>